<dbReference type="GO" id="GO:0016627">
    <property type="term" value="F:oxidoreductase activity, acting on the CH-CH group of donors"/>
    <property type="evidence" value="ECO:0007669"/>
    <property type="project" value="InterPro"/>
</dbReference>
<dbReference type="PIRSF" id="PIRSF016578">
    <property type="entry name" value="HsaA"/>
    <property type="match status" value="1"/>
</dbReference>
<sequence length="355" mass="37039">MDIDVHTIRAGAAGAELAGFLLPTQQALIHECGWLKMLAPRAAGGAELPLPEAVRLEEAIAEADGSMGWVVTLCAGAGWFAGFLAPDAARAIIATPDVCLAGSGAPTGFADREGDGFRITGRWDIASGAPMATHFTLNAVLREGGVPLAGADGQPCVRAFVVPAAQVVVVPTWRSFGMRGTASHSYRIDAAWVPASHGFAIDPACTTAPGALYRFPFMLLAWVTLAANLSGMARHFLTLAGEIVAARRQPPASAQDALARAGMALEGSRERMYALLDQAWAQAASLPAAAGAGCAVDAALDARLREACQALVAAARRAVADIYPYCGLRAAQEDSDINRVWRDFHTASQHALFAP</sequence>
<dbReference type="InterPro" id="IPR009100">
    <property type="entry name" value="AcylCoA_DH/oxidase_NM_dom_sf"/>
</dbReference>
<evidence type="ECO:0000259" key="2">
    <source>
        <dbReference type="Pfam" id="PF08028"/>
    </source>
</evidence>
<dbReference type="InterPro" id="IPR046373">
    <property type="entry name" value="Acyl-CoA_Oxase/DH_mid-dom_sf"/>
</dbReference>
<dbReference type="GO" id="GO:0050660">
    <property type="term" value="F:flavin adenine dinucleotide binding"/>
    <property type="evidence" value="ECO:0007669"/>
    <property type="project" value="InterPro"/>
</dbReference>
<evidence type="ECO:0000256" key="1">
    <source>
        <dbReference type="ARBA" id="ARBA00023002"/>
    </source>
</evidence>
<dbReference type="InterPro" id="IPR037069">
    <property type="entry name" value="AcylCoA_DH/ox_N_sf"/>
</dbReference>
<name>A0A6N9HED9_9BURK</name>
<gene>
    <name evidence="3" type="ORF">GTP41_07465</name>
</gene>
<dbReference type="InterPro" id="IPR013107">
    <property type="entry name" value="Acyl-CoA_DH_C"/>
</dbReference>
<comment type="caution">
    <text evidence="3">The sequence shown here is derived from an EMBL/GenBank/DDBJ whole genome shotgun (WGS) entry which is preliminary data.</text>
</comment>
<proteinExistence type="predicted"/>
<dbReference type="Proteomes" id="UP000448575">
    <property type="component" value="Unassembled WGS sequence"/>
</dbReference>
<dbReference type="SUPFAM" id="SSF56645">
    <property type="entry name" value="Acyl-CoA dehydrogenase NM domain-like"/>
    <property type="match status" value="1"/>
</dbReference>
<dbReference type="Pfam" id="PF08028">
    <property type="entry name" value="Acyl-CoA_dh_2"/>
    <property type="match status" value="1"/>
</dbReference>
<accession>A0A6N9HED9</accession>
<dbReference type="AlphaFoldDB" id="A0A6N9HED9"/>
<evidence type="ECO:0000313" key="4">
    <source>
        <dbReference type="Proteomes" id="UP000448575"/>
    </source>
</evidence>
<feature type="domain" description="Acyl-CoA dehydrogenase C-terminal" evidence="2">
    <location>
        <begin position="225"/>
        <end position="354"/>
    </location>
</feature>
<evidence type="ECO:0000313" key="3">
    <source>
        <dbReference type="EMBL" id="MYN01938.1"/>
    </source>
</evidence>
<reference evidence="3 4" key="1">
    <citation type="submission" date="2019-12" db="EMBL/GenBank/DDBJ databases">
        <title>Novel species isolated from a subtropical stream in China.</title>
        <authorList>
            <person name="Lu H."/>
        </authorList>
    </citation>
    <scope>NUCLEOTIDE SEQUENCE [LARGE SCALE GENOMIC DNA]</scope>
    <source>
        <strain evidence="3 4">DS3</strain>
    </source>
</reference>
<protein>
    <submittedName>
        <fullName evidence="3">Acyl-CoA dehydrogenase</fullName>
    </submittedName>
</protein>
<keyword evidence="4" id="KW-1185">Reference proteome</keyword>
<dbReference type="EMBL" id="WWCJ01000004">
    <property type="protein sequence ID" value="MYN01938.1"/>
    <property type="molecule type" value="Genomic_DNA"/>
</dbReference>
<dbReference type="Gene3D" id="2.40.110.10">
    <property type="entry name" value="Butyryl-CoA Dehydrogenase, subunit A, domain 2"/>
    <property type="match status" value="1"/>
</dbReference>
<dbReference type="Gene3D" id="1.10.540.10">
    <property type="entry name" value="Acyl-CoA dehydrogenase/oxidase, N-terminal domain"/>
    <property type="match status" value="1"/>
</dbReference>
<dbReference type="Gene3D" id="1.20.140.10">
    <property type="entry name" value="Butyryl-CoA Dehydrogenase, subunit A, domain 3"/>
    <property type="match status" value="1"/>
</dbReference>
<organism evidence="3 4">
    <name type="scientific">Pseudoduganella guangdongensis</name>
    <dbReference type="NCBI Taxonomy" id="2692179"/>
    <lineage>
        <taxon>Bacteria</taxon>
        <taxon>Pseudomonadati</taxon>
        <taxon>Pseudomonadota</taxon>
        <taxon>Betaproteobacteria</taxon>
        <taxon>Burkholderiales</taxon>
        <taxon>Oxalobacteraceae</taxon>
        <taxon>Telluria group</taxon>
        <taxon>Pseudoduganella</taxon>
    </lineage>
</organism>
<keyword evidence="1" id="KW-0560">Oxidoreductase</keyword>
<dbReference type="RefSeq" id="WP_161024929.1">
    <property type="nucleotide sequence ID" value="NZ_WWCJ01000004.1"/>
</dbReference>